<dbReference type="CTD" id="36378281"/>
<dbReference type="Gene3D" id="1.10.220.150">
    <property type="entry name" value="Arf GTPase activating protein"/>
    <property type="match status" value="1"/>
</dbReference>
<gene>
    <name evidence="8 10 11" type="ORF">SRAE_2000059100</name>
</gene>
<dbReference type="RefSeq" id="XP_024505117.1">
    <property type="nucleotide sequence ID" value="XM_024651439.1"/>
</dbReference>
<dbReference type="PRINTS" id="PR00405">
    <property type="entry name" value="REVINTRACTNG"/>
</dbReference>
<dbReference type="GeneID" id="36378281"/>
<dbReference type="Proteomes" id="UP000035682">
    <property type="component" value="Unplaced"/>
</dbReference>
<dbReference type="InterPro" id="IPR038508">
    <property type="entry name" value="ArfGAP_dom_sf"/>
</dbReference>
<dbReference type="InterPro" id="IPR001164">
    <property type="entry name" value="ArfGAP_dom"/>
</dbReference>
<proteinExistence type="predicted"/>
<dbReference type="OrthoDB" id="983479at2759"/>
<dbReference type="InterPro" id="IPR037278">
    <property type="entry name" value="ARFGAP/RecO"/>
</dbReference>
<evidence type="ECO:0000313" key="8">
    <source>
        <dbReference type="EMBL" id="CEF65917.1"/>
    </source>
</evidence>
<reference evidence="10" key="2">
    <citation type="submission" date="2020-12" db="UniProtKB">
        <authorList>
            <consortium name="WormBaseParasite"/>
        </authorList>
    </citation>
    <scope>IDENTIFICATION</scope>
</reference>
<dbReference type="eggNOG" id="KOG0704">
    <property type="taxonomic scope" value="Eukaryota"/>
</dbReference>
<dbReference type="GO" id="GO:0005096">
    <property type="term" value="F:GTPase activator activity"/>
    <property type="evidence" value="ECO:0007669"/>
    <property type="project" value="UniProtKB-KW"/>
</dbReference>
<evidence type="ECO:0000259" key="7">
    <source>
        <dbReference type="PROSITE" id="PS50115"/>
    </source>
</evidence>
<dbReference type="WormBase" id="SRAE_2000059100">
    <property type="protein sequence ID" value="SRP08160"/>
    <property type="gene ID" value="WBGene00260787"/>
</dbReference>
<keyword evidence="3 5" id="KW-0863">Zinc-finger</keyword>
<evidence type="ECO:0000256" key="1">
    <source>
        <dbReference type="ARBA" id="ARBA00022468"/>
    </source>
</evidence>
<evidence type="ECO:0000256" key="3">
    <source>
        <dbReference type="ARBA" id="ARBA00022771"/>
    </source>
</evidence>
<dbReference type="SUPFAM" id="SSF57863">
    <property type="entry name" value="ArfGap/RecO-like zinc finger"/>
    <property type="match status" value="1"/>
</dbReference>
<keyword evidence="4" id="KW-0862">Zinc</keyword>
<feature type="region of interest" description="Disordered" evidence="6">
    <location>
        <begin position="369"/>
        <end position="403"/>
    </location>
</feature>
<evidence type="ECO:0000313" key="9">
    <source>
        <dbReference type="Proteomes" id="UP000035682"/>
    </source>
</evidence>
<evidence type="ECO:0000313" key="10">
    <source>
        <dbReference type="WBParaSite" id="SRAE_2000059100.1"/>
    </source>
</evidence>
<evidence type="ECO:0000256" key="6">
    <source>
        <dbReference type="SAM" id="MobiDB-lite"/>
    </source>
</evidence>
<dbReference type="PANTHER" id="PTHR46395:SF1">
    <property type="entry name" value="ADP-RIBOSYLATION FACTOR GTPASE-ACTIVATING PROTEIN 1"/>
    <property type="match status" value="1"/>
</dbReference>
<dbReference type="WBParaSite" id="SRAE_2000059100.1">
    <property type="protein sequence ID" value="SRAE_2000059100.1"/>
    <property type="gene ID" value="WBGene00260787"/>
</dbReference>
<dbReference type="STRING" id="34506.A0A090L843"/>
<evidence type="ECO:0000256" key="4">
    <source>
        <dbReference type="ARBA" id="ARBA00022833"/>
    </source>
</evidence>
<sequence length="403" mass="44518">MASPRTRGILKDLRPLNENNTCFECGAPNPQWVSVSYGIWICLDCSGKHRGLGVHLSFVRSVTMDKWKDRELMKMQVGGNRKAKEFFESQPDYKSNWSIQEKYNSKAAALLRDKINTEADGNEWDIEKSSAKNYVPSLITSISSKTSTASLNSNRSSNNLNNSWNDDNGYTDGYNSSDFNKTNKYQGFGNTFNNEKKEDDLLAGAMNSLSLGWGFITKAASQSAEMAKEVTAQVTAKASELTKQNDKDILAGLSSSLATLTNKATEYGSKGIEGLNNIVKSTSIQTFTGTLKSQYEDLTTPEGGKNFGTEIGKDSLNYNSVDFSSYDCDKQTNEDIKPTNVVKEHNRKKKVVKESDNLINLDFDNVTSFGSSESTVSSKSAAKPQPIPKVKTAEDDVWDMLNN</sequence>
<keyword evidence="9" id="KW-1185">Reference proteome</keyword>
<dbReference type="GO" id="GO:0032012">
    <property type="term" value="P:regulation of ARF protein signal transduction"/>
    <property type="evidence" value="ECO:0007669"/>
    <property type="project" value="TreeGrafter"/>
</dbReference>
<dbReference type="PANTHER" id="PTHR46395">
    <property type="entry name" value="ADP-RIBOSYLATION FACTOR GTPASE-ACTIVATING PROTEIN 1"/>
    <property type="match status" value="1"/>
</dbReference>
<evidence type="ECO:0000256" key="2">
    <source>
        <dbReference type="ARBA" id="ARBA00022723"/>
    </source>
</evidence>
<dbReference type="PROSITE" id="PS50115">
    <property type="entry name" value="ARFGAP"/>
    <property type="match status" value="1"/>
</dbReference>
<dbReference type="GO" id="GO:0000139">
    <property type="term" value="C:Golgi membrane"/>
    <property type="evidence" value="ECO:0007669"/>
    <property type="project" value="TreeGrafter"/>
</dbReference>
<feature type="domain" description="Arf-GAP" evidence="7">
    <location>
        <begin position="7"/>
        <end position="124"/>
    </location>
</feature>
<keyword evidence="2" id="KW-0479">Metal-binding</keyword>
<feature type="region of interest" description="Disordered" evidence="6">
    <location>
        <begin position="146"/>
        <end position="165"/>
    </location>
</feature>
<dbReference type="GO" id="GO:0030100">
    <property type="term" value="P:regulation of endocytosis"/>
    <property type="evidence" value="ECO:0007669"/>
    <property type="project" value="TreeGrafter"/>
</dbReference>
<dbReference type="FunFam" id="1.10.220.150:FF:000014">
    <property type="entry name" value="ADP-ribosylation factor GTPase-activating protein"/>
    <property type="match status" value="1"/>
</dbReference>
<organism evidence="8">
    <name type="scientific">Strongyloides ratti</name>
    <name type="common">Parasitic roundworm</name>
    <dbReference type="NCBI Taxonomy" id="34506"/>
    <lineage>
        <taxon>Eukaryota</taxon>
        <taxon>Metazoa</taxon>
        <taxon>Ecdysozoa</taxon>
        <taxon>Nematoda</taxon>
        <taxon>Chromadorea</taxon>
        <taxon>Rhabditida</taxon>
        <taxon>Tylenchina</taxon>
        <taxon>Panagrolaimomorpha</taxon>
        <taxon>Strongyloidoidea</taxon>
        <taxon>Strongyloididae</taxon>
        <taxon>Strongyloides</taxon>
    </lineage>
</organism>
<dbReference type="GO" id="GO:0008270">
    <property type="term" value="F:zinc ion binding"/>
    <property type="evidence" value="ECO:0007669"/>
    <property type="project" value="UniProtKB-KW"/>
</dbReference>
<dbReference type="AlphaFoldDB" id="A0A090L843"/>
<dbReference type="Pfam" id="PF01412">
    <property type="entry name" value="ArfGap"/>
    <property type="match status" value="1"/>
</dbReference>
<feature type="compositionally biased region" description="Low complexity" evidence="6">
    <location>
        <begin position="369"/>
        <end position="380"/>
    </location>
</feature>
<protein>
    <submittedName>
        <fullName evidence="8 10">ADP-ribosylation factor GTPase-activating protein 1</fullName>
    </submittedName>
</protein>
<reference evidence="8 9" key="1">
    <citation type="submission" date="2014-09" db="EMBL/GenBank/DDBJ databases">
        <authorList>
            <person name="Martin A.A."/>
        </authorList>
    </citation>
    <scope>NUCLEOTIDE SEQUENCE</scope>
    <source>
        <strain evidence="9">ED321</strain>
        <strain evidence="8">ED321 Heterogonic</strain>
    </source>
</reference>
<dbReference type="CDD" id="cd08830">
    <property type="entry name" value="ArfGap_ArfGap1"/>
    <property type="match status" value="1"/>
</dbReference>
<accession>A0A090L843</accession>
<evidence type="ECO:0000256" key="5">
    <source>
        <dbReference type="PROSITE-ProRule" id="PRU00288"/>
    </source>
</evidence>
<dbReference type="OMA" id="FECEANN"/>
<dbReference type="SMART" id="SM00105">
    <property type="entry name" value="ArfGap"/>
    <property type="match status" value="1"/>
</dbReference>
<name>A0A090L843_STRRB</name>
<dbReference type="EMBL" id="LN609529">
    <property type="protein sequence ID" value="CEF65917.1"/>
    <property type="molecule type" value="Genomic_DNA"/>
</dbReference>
<keyword evidence="1" id="KW-0343">GTPase activation</keyword>
<evidence type="ECO:0000313" key="11">
    <source>
        <dbReference type="WormBase" id="SRAE_2000059100"/>
    </source>
</evidence>